<reference evidence="10" key="1">
    <citation type="journal article" date="2023" name="Mol. Phylogenet. Evol.">
        <title>Genome-scale phylogeny and comparative genomics of the fungal order Sordariales.</title>
        <authorList>
            <person name="Hensen N."/>
            <person name="Bonometti L."/>
            <person name="Westerberg I."/>
            <person name="Brannstrom I.O."/>
            <person name="Guillou S."/>
            <person name="Cros-Aarteil S."/>
            <person name="Calhoun S."/>
            <person name="Haridas S."/>
            <person name="Kuo A."/>
            <person name="Mondo S."/>
            <person name="Pangilinan J."/>
            <person name="Riley R."/>
            <person name="LaButti K."/>
            <person name="Andreopoulos B."/>
            <person name="Lipzen A."/>
            <person name="Chen C."/>
            <person name="Yan M."/>
            <person name="Daum C."/>
            <person name="Ng V."/>
            <person name="Clum A."/>
            <person name="Steindorff A."/>
            <person name="Ohm R.A."/>
            <person name="Martin F."/>
            <person name="Silar P."/>
            <person name="Natvig D.O."/>
            <person name="Lalanne C."/>
            <person name="Gautier V."/>
            <person name="Ament-Velasquez S.L."/>
            <person name="Kruys A."/>
            <person name="Hutchinson M.I."/>
            <person name="Powell A.J."/>
            <person name="Barry K."/>
            <person name="Miller A.N."/>
            <person name="Grigoriev I.V."/>
            <person name="Debuchy R."/>
            <person name="Gladieux P."/>
            <person name="Hiltunen Thoren M."/>
            <person name="Johannesson H."/>
        </authorList>
    </citation>
    <scope>NUCLEOTIDE SEQUENCE</scope>
    <source>
        <strain evidence="10">PSN309</strain>
    </source>
</reference>
<evidence type="ECO:0000313" key="10">
    <source>
        <dbReference type="EMBL" id="KAK4186247.1"/>
    </source>
</evidence>
<dbReference type="InterPro" id="IPR002401">
    <property type="entry name" value="Cyt_P450_E_grp-I"/>
</dbReference>
<accession>A0AAN7AHK5</accession>
<dbReference type="GO" id="GO:0016705">
    <property type="term" value="F:oxidoreductase activity, acting on paired donors, with incorporation or reduction of molecular oxygen"/>
    <property type="evidence" value="ECO:0007669"/>
    <property type="project" value="InterPro"/>
</dbReference>
<comment type="cofactor">
    <cofactor evidence="1 8">
        <name>heme</name>
        <dbReference type="ChEBI" id="CHEBI:30413"/>
    </cofactor>
</comment>
<evidence type="ECO:0000256" key="3">
    <source>
        <dbReference type="ARBA" id="ARBA00022617"/>
    </source>
</evidence>
<dbReference type="Pfam" id="PF00067">
    <property type="entry name" value="p450"/>
    <property type="match status" value="1"/>
</dbReference>
<comment type="caution">
    <text evidence="10">The sequence shown here is derived from an EMBL/GenBank/DDBJ whole genome shotgun (WGS) entry which is preliminary data.</text>
</comment>
<dbReference type="EMBL" id="MU864428">
    <property type="protein sequence ID" value="KAK4186247.1"/>
    <property type="molecule type" value="Genomic_DNA"/>
</dbReference>
<evidence type="ECO:0000256" key="1">
    <source>
        <dbReference type="ARBA" id="ARBA00001971"/>
    </source>
</evidence>
<evidence type="ECO:0000256" key="8">
    <source>
        <dbReference type="PIRSR" id="PIRSR602401-1"/>
    </source>
</evidence>
<dbReference type="InterPro" id="IPR050121">
    <property type="entry name" value="Cytochrome_P450_monoxygenase"/>
</dbReference>
<evidence type="ECO:0000256" key="2">
    <source>
        <dbReference type="ARBA" id="ARBA00010617"/>
    </source>
</evidence>
<dbReference type="InterPro" id="IPR036396">
    <property type="entry name" value="Cyt_P450_sf"/>
</dbReference>
<keyword evidence="9" id="KW-1133">Transmembrane helix</keyword>
<evidence type="ECO:0000256" key="6">
    <source>
        <dbReference type="ARBA" id="ARBA00023004"/>
    </source>
</evidence>
<keyword evidence="3 8" id="KW-0349">Heme</keyword>
<keyword evidence="4 8" id="KW-0479">Metal-binding</keyword>
<keyword evidence="6 8" id="KW-0408">Iron</keyword>
<keyword evidence="11" id="KW-1185">Reference proteome</keyword>
<dbReference type="PANTHER" id="PTHR24305:SF77">
    <property type="entry name" value="CYTOCHROME P450 MONOOXYGENASE"/>
    <property type="match status" value="1"/>
</dbReference>
<dbReference type="PRINTS" id="PR00463">
    <property type="entry name" value="EP450I"/>
</dbReference>
<evidence type="ECO:0000256" key="4">
    <source>
        <dbReference type="ARBA" id="ARBA00022723"/>
    </source>
</evidence>
<dbReference type="SUPFAM" id="SSF48264">
    <property type="entry name" value="Cytochrome P450"/>
    <property type="match status" value="1"/>
</dbReference>
<dbReference type="GO" id="GO:0020037">
    <property type="term" value="F:heme binding"/>
    <property type="evidence" value="ECO:0007669"/>
    <property type="project" value="InterPro"/>
</dbReference>
<keyword evidence="9" id="KW-0472">Membrane</keyword>
<comment type="similarity">
    <text evidence="2">Belongs to the cytochrome P450 family.</text>
</comment>
<dbReference type="GO" id="GO:0005506">
    <property type="term" value="F:iron ion binding"/>
    <property type="evidence" value="ECO:0007669"/>
    <property type="project" value="InterPro"/>
</dbReference>
<protein>
    <submittedName>
        <fullName evidence="10">Cytochrome P450</fullName>
    </submittedName>
</protein>
<dbReference type="CDD" id="cd11060">
    <property type="entry name" value="CYP57A1-like"/>
    <property type="match status" value="1"/>
</dbReference>
<feature type="binding site" description="axial binding residue" evidence="8">
    <location>
        <position position="460"/>
    </location>
    <ligand>
        <name>heme</name>
        <dbReference type="ChEBI" id="CHEBI:30413"/>
    </ligand>
    <ligandPart>
        <name>Fe</name>
        <dbReference type="ChEBI" id="CHEBI:18248"/>
    </ligandPart>
</feature>
<proteinExistence type="inferred from homology"/>
<organism evidence="10 11">
    <name type="scientific">Podospora australis</name>
    <dbReference type="NCBI Taxonomy" id="1536484"/>
    <lineage>
        <taxon>Eukaryota</taxon>
        <taxon>Fungi</taxon>
        <taxon>Dikarya</taxon>
        <taxon>Ascomycota</taxon>
        <taxon>Pezizomycotina</taxon>
        <taxon>Sordariomycetes</taxon>
        <taxon>Sordariomycetidae</taxon>
        <taxon>Sordariales</taxon>
        <taxon>Podosporaceae</taxon>
        <taxon>Podospora</taxon>
    </lineage>
</organism>
<dbReference type="AlphaFoldDB" id="A0AAN7AHK5"/>
<dbReference type="PANTHER" id="PTHR24305">
    <property type="entry name" value="CYTOCHROME P450"/>
    <property type="match status" value="1"/>
</dbReference>
<name>A0AAN7AHK5_9PEZI</name>
<keyword evidence="9" id="KW-0812">Transmembrane</keyword>
<sequence length="526" mass="59077">MTTFLTDRAHDLLALAPAWAWAVGLLVTWYVVSAVTTWYRLRHIPGPFFARFSYLYIGYHTFKGDSARVYSRFFENYGSLVRVGPNYVVTSDPKLLNHINGARSPYQKDGWYRGSRFLAEYDNMGSLLDVAEHDRIKAKTASGYNGRENGADMEPAIDEQIGALVDLIRRKYISKSDQQTPVDISQLFRYFTMDVITRLGYSKSFGHLAEGTDVYGWCANVDGALTLMSCILDFPLLRDILFSKNGLALVGPKPTDKAGLGRVLGIVHNLVSERLKQAETDGKLRGDMINGFIRNGLTQQEIEGEAVLHLIAGSDTTTNVLAGTMSYLMATPHVYARLKREIQHAIESGLVSADKPIRYDQAQKLPYLQGVIWEGYRIRPPLTIGHYKVVPPGGDTLNGVFLPEGTAIGHNTLALTRNKEIFGEDVEYFRPERFSEVDEATRIRRFKALDITFGAGRYACAGKQVALYELNKCIFELMRNFDFQLTSPGKGWKEAHSVQPKYTGMMTRFTEADWVFNKGNPAAKEQ</sequence>
<evidence type="ECO:0000256" key="7">
    <source>
        <dbReference type="ARBA" id="ARBA00023033"/>
    </source>
</evidence>
<reference evidence="10" key="2">
    <citation type="submission" date="2023-05" db="EMBL/GenBank/DDBJ databases">
        <authorList>
            <consortium name="Lawrence Berkeley National Laboratory"/>
            <person name="Steindorff A."/>
            <person name="Hensen N."/>
            <person name="Bonometti L."/>
            <person name="Westerberg I."/>
            <person name="Brannstrom I.O."/>
            <person name="Guillou S."/>
            <person name="Cros-Aarteil S."/>
            <person name="Calhoun S."/>
            <person name="Haridas S."/>
            <person name="Kuo A."/>
            <person name="Mondo S."/>
            <person name="Pangilinan J."/>
            <person name="Riley R."/>
            <person name="Labutti K."/>
            <person name="Andreopoulos B."/>
            <person name="Lipzen A."/>
            <person name="Chen C."/>
            <person name="Yanf M."/>
            <person name="Daum C."/>
            <person name="Ng V."/>
            <person name="Clum A."/>
            <person name="Ohm R."/>
            <person name="Martin F."/>
            <person name="Silar P."/>
            <person name="Natvig D."/>
            <person name="Lalanne C."/>
            <person name="Gautier V."/>
            <person name="Ament-Velasquez S.L."/>
            <person name="Kruys A."/>
            <person name="Hutchinson M.I."/>
            <person name="Powell A.J."/>
            <person name="Barry K."/>
            <person name="Miller A.N."/>
            <person name="Grigoriev I.V."/>
            <person name="Debuchy R."/>
            <person name="Gladieux P."/>
            <person name="Thoren M.H."/>
            <person name="Johannesson H."/>
        </authorList>
    </citation>
    <scope>NUCLEOTIDE SEQUENCE</scope>
    <source>
        <strain evidence="10">PSN309</strain>
    </source>
</reference>
<evidence type="ECO:0000256" key="5">
    <source>
        <dbReference type="ARBA" id="ARBA00023002"/>
    </source>
</evidence>
<dbReference type="PRINTS" id="PR00385">
    <property type="entry name" value="P450"/>
</dbReference>
<keyword evidence="5" id="KW-0560">Oxidoreductase</keyword>
<dbReference type="GO" id="GO:0004497">
    <property type="term" value="F:monooxygenase activity"/>
    <property type="evidence" value="ECO:0007669"/>
    <property type="project" value="UniProtKB-KW"/>
</dbReference>
<feature type="transmembrane region" description="Helical" evidence="9">
    <location>
        <begin position="12"/>
        <end position="32"/>
    </location>
</feature>
<keyword evidence="7" id="KW-0503">Monooxygenase</keyword>
<evidence type="ECO:0000256" key="9">
    <source>
        <dbReference type="SAM" id="Phobius"/>
    </source>
</evidence>
<dbReference type="Proteomes" id="UP001302126">
    <property type="component" value="Unassembled WGS sequence"/>
</dbReference>
<evidence type="ECO:0000313" key="11">
    <source>
        <dbReference type="Proteomes" id="UP001302126"/>
    </source>
</evidence>
<dbReference type="Gene3D" id="1.10.630.10">
    <property type="entry name" value="Cytochrome P450"/>
    <property type="match status" value="1"/>
</dbReference>
<gene>
    <name evidence="10" type="ORF">QBC35DRAFT_453475</name>
</gene>
<dbReference type="InterPro" id="IPR001128">
    <property type="entry name" value="Cyt_P450"/>
</dbReference>